<dbReference type="Pfam" id="PF16924">
    <property type="entry name" value="DpaA_N"/>
    <property type="match status" value="1"/>
</dbReference>
<dbReference type="Gene3D" id="3.40.50.720">
    <property type="entry name" value="NAD(P)-binding Rossmann-like Domain"/>
    <property type="match status" value="2"/>
</dbReference>
<reference evidence="2" key="1">
    <citation type="submission" date="2020-07" db="EMBL/GenBank/DDBJ databases">
        <title>Vallitalea pronyensis genome.</title>
        <authorList>
            <person name="Postec A."/>
        </authorList>
    </citation>
    <scope>NUCLEOTIDE SEQUENCE</scope>
    <source>
        <strain evidence="2">FatNI3</strain>
    </source>
</reference>
<dbReference type="AlphaFoldDB" id="A0A8J8MK85"/>
<sequence length="300" mass="33920">MKNKIAVIGGDMRQIYMANLMAKNNHVYIYGNRHKALSRNVYMAASLKEAVEGAQFIVCPIPFSKDNQHIYRTNSDKNIPYMELFEYMTPDQLILSGPYKQDVLQYAKENHIQLFDIVEANEFAILNSVPTAEGVLSMMIEYSSITLAGSKCLVLGYGRCGSTLARLASRLNMDVYVASADEEELMIATINRCKTAKIQDGQLKVIDYVQGDTLEEGRVLQLESFNYVINTIPVVLLDIHINKQLEDYMFIDIANVYEDNNNKFINARGVPGKYSPKTAGKIITGVVIKEINDRLEHRRT</sequence>
<organism evidence="2 3">
    <name type="scientific">Vallitalea pronyensis</name>
    <dbReference type="NCBI Taxonomy" id="1348613"/>
    <lineage>
        <taxon>Bacteria</taxon>
        <taxon>Bacillati</taxon>
        <taxon>Bacillota</taxon>
        <taxon>Clostridia</taxon>
        <taxon>Lachnospirales</taxon>
        <taxon>Vallitaleaceae</taxon>
        <taxon>Vallitalea</taxon>
    </lineage>
</organism>
<evidence type="ECO:0000313" key="2">
    <source>
        <dbReference type="EMBL" id="QUI23031.1"/>
    </source>
</evidence>
<dbReference type="SUPFAM" id="SSF51735">
    <property type="entry name" value="NAD(P)-binding Rossmann-fold domains"/>
    <property type="match status" value="2"/>
</dbReference>
<dbReference type="KEGG" id="vpy:HZI73_12350"/>
<evidence type="ECO:0000313" key="3">
    <source>
        <dbReference type="Proteomes" id="UP000683246"/>
    </source>
</evidence>
<dbReference type="InterPro" id="IPR031629">
    <property type="entry name" value="DpaA_N"/>
</dbReference>
<name>A0A8J8MK85_9FIRM</name>
<proteinExistence type="predicted"/>
<dbReference type="InterPro" id="IPR036291">
    <property type="entry name" value="NAD(P)-bd_dom_sf"/>
</dbReference>
<protein>
    <recommendedName>
        <fullName evidence="1">Dipicolinate synthase subunit A N-terminal domain-containing protein</fullName>
    </recommendedName>
</protein>
<evidence type="ECO:0000259" key="1">
    <source>
        <dbReference type="Pfam" id="PF16924"/>
    </source>
</evidence>
<dbReference type="RefSeq" id="WP_212698531.1">
    <property type="nucleotide sequence ID" value="NZ_CP058649.1"/>
</dbReference>
<feature type="domain" description="Dipicolinate synthase subunit A N-terminal" evidence="1">
    <location>
        <begin position="4"/>
        <end position="117"/>
    </location>
</feature>
<keyword evidence="3" id="KW-1185">Reference proteome</keyword>
<accession>A0A8J8MK85</accession>
<dbReference type="Proteomes" id="UP000683246">
    <property type="component" value="Chromosome"/>
</dbReference>
<dbReference type="EMBL" id="CP058649">
    <property type="protein sequence ID" value="QUI23031.1"/>
    <property type="molecule type" value="Genomic_DNA"/>
</dbReference>
<gene>
    <name evidence="2" type="ORF">HZI73_12350</name>
</gene>